<sequence>MIKQRYKKRIRQEAIEGIIVKGTQNIQPHDQVGFTFCSNDFARGQGWMRFRPASEVTFDDVWNKISSIYQSNSTGLNTETFCLGITTVKMPAGKGRGYIYNSFNEECSKRRGIVVIKNTDNLCLPRALVVAKAYVDKDLELTKIRKDTGKIQREKALQLMKNAGVVIPDEGAGISELQQFQLCLTGLESDIDLDILELIGCPSLYELDSDSDSSKEEEEEEEEREEEEDKEAEEEASISLTPPPVKKTKKKIEK</sequence>
<protein>
    <submittedName>
        <fullName evidence="2">Uncharacterized protein</fullName>
    </submittedName>
</protein>
<proteinExistence type="predicted"/>
<dbReference type="AlphaFoldDB" id="A0A9N9SQ59"/>
<dbReference type="Proteomes" id="UP001153709">
    <property type="component" value="Chromosome 1"/>
</dbReference>
<keyword evidence="3" id="KW-1185">Reference proteome</keyword>
<evidence type="ECO:0000256" key="1">
    <source>
        <dbReference type="SAM" id="MobiDB-lite"/>
    </source>
</evidence>
<feature type="compositionally biased region" description="Acidic residues" evidence="1">
    <location>
        <begin position="207"/>
        <end position="236"/>
    </location>
</feature>
<evidence type="ECO:0000313" key="2">
    <source>
        <dbReference type="EMBL" id="CAG9827172.1"/>
    </source>
</evidence>
<organism evidence="2 3">
    <name type="scientific">Diabrotica balteata</name>
    <name type="common">Banded cucumber beetle</name>
    <dbReference type="NCBI Taxonomy" id="107213"/>
    <lineage>
        <taxon>Eukaryota</taxon>
        <taxon>Metazoa</taxon>
        <taxon>Ecdysozoa</taxon>
        <taxon>Arthropoda</taxon>
        <taxon>Hexapoda</taxon>
        <taxon>Insecta</taxon>
        <taxon>Pterygota</taxon>
        <taxon>Neoptera</taxon>
        <taxon>Endopterygota</taxon>
        <taxon>Coleoptera</taxon>
        <taxon>Polyphaga</taxon>
        <taxon>Cucujiformia</taxon>
        <taxon>Chrysomeloidea</taxon>
        <taxon>Chrysomelidae</taxon>
        <taxon>Galerucinae</taxon>
        <taxon>Diabroticina</taxon>
        <taxon>Diabroticites</taxon>
        <taxon>Diabrotica</taxon>
    </lineage>
</organism>
<feature type="region of interest" description="Disordered" evidence="1">
    <location>
        <begin position="206"/>
        <end position="254"/>
    </location>
</feature>
<evidence type="ECO:0000313" key="3">
    <source>
        <dbReference type="Proteomes" id="UP001153709"/>
    </source>
</evidence>
<dbReference type="OrthoDB" id="6723862at2759"/>
<accession>A0A9N9SQ59</accession>
<reference evidence="2" key="1">
    <citation type="submission" date="2022-01" db="EMBL/GenBank/DDBJ databases">
        <authorList>
            <person name="King R."/>
        </authorList>
    </citation>
    <scope>NUCLEOTIDE SEQUENCE</scope>
</reference>
<gene>
    <name evidence="2" type="ORF">DIABBA_LOCUS1200</name>
</gene>
<dbReference type="EMBL" id="OU898276">
    <property type="protein sequence ID" value="CAG9827172.1"/>
    <property type="molecule type" value="Genomic_DNA"/>
</dbReference>
<name>A0A9N9SQ59_DIABA</name>